<evidence type="ECO:0000256" key="4">
    <source>
        <dbReference type="RuleBase" id="RU361187"/>
    </source>
</evidence>
<sequence length="546" mass="63000">MRKIKNPVLRGFHPDPSIVRVGDDFYIATSTFEWFPGVCIYHSRDLVNWNLVARPLDSVKKLPLAGIRASGGVWAPCLSHDGKKFYLIYSIVRTWAGRGRSVEDPKDVDNFLITSKKIDGKWSNPVYLNSSGFDPSLFHDDDGRKWLVNMEWDDRPGRNHFSGILLQEYDPRKKMLVGNIKKIYTGTDIGLTEGPHIYKRNGWYYLLVAEGGTSYAHAVTLARSRNLEGPYETHPANPILTSVSDREAFNRAIEKGEDFLSYVVPGLQKAGHASIAPLTNNKWIMAHLCGRPLKDTPYCPLGRETALQLCEWRDDDWLYVLDDNHPRQEIVLDLPPVDKKEDREFFDSFENSTLDKVYQFPRIPLDKYVSLKDRPGFLRLYGRESIVSEFEQVLVARRVQAFSWMAETCIEFEPENHQQRAGLVVKYDEANQYYLRITREDDGNIVLAVVAYDHGASSVLPSSEIVLSSSRVYLRAEMNYKDIYFSYSEDGLKWQRIEHSFESWKLSDDYVEPMGFTGMFVGMACQDLTGRKRYADFEYFLYRELE</sequence>
<dbReference type="SUPFAM" id="SSF49899">
    <property type="entry name" value="Concanavalin A-like lectins/glucanases"/>
    <property type="match status" value="1"/>
</dbReference>
<dbReference type="Pfam" id="PF17851">
    <property type="entry name" value="GH43_C2"/>
    <property type="match status" value="1"/>
</dbReference>
<proteinExistence type="inferred from homology"/>
<dbReference type="GO" id="GO:0016787">
    <property type="term" value="F:hydrolase activity"/>
    <property type="evidence" value="ECO:0007669"/>
    <property type="project" value="UniProtKB-KW"/>
</dbReference>
<dbReference type="Gene3D" id="2.115.10.20">
    <property type="entry name" value="Glycosyl hydrolase domain, family 43"/>
    <property type="match status" value="1"/>
</dbReference>
<dbReference type="PANTHER" id="PTHR42812:SF12">
    <property type="entry name" value="BETA-XYLOSIDASE-RELATED"/>
    <property type="match status" value="1"/>
</dbReference>
<dbReference type="Pfam" id="PF04616">
    <property type="entry name" value="Glyco_hydro_43"/>
    <property type="match status" value="1"/>
</dbReference>
<dbReference type="EMBL" id="JBCHKQ010000001">
    <property type="protein sequence ID" value="MEM5947612.1"/>
    <property type="molecule type" value="Genomic_DNA"/>
</dbReference>
<dbReference type="InterPro" id="IPR023296">
    <property type="entry name" value="Glyco_hydro_beta-prop_sf"/>
</dbReference>
<comment type="similarity">
    <text evidence="1 4">Belongs to the glycosyl hydrolase 43 family.</text>
</comment>
<name>A0ABU9UBQ9_9SPIR</name>
<evidence type="ECO:0000259" key="5">
    <source>
        <dbReference type="Pfam" id="PF17851"/>
    </source>
</evidence>
<evidence type="ECO:0000256" key="1">
    <source>
        <dbReference type="ARBA" id="ARBA00009865"/>
    </source>
</evidence>
<comment type="caution">
    <text evidence="6">The sequence shown here is derived from an EMBL/GenBank/DDBJ whole genome shotgun (WGS) entry which is preliminary data.</text>
</comment>
<dbReference type="CDD" id="cd09000">
    <property type="entry name" value="GH43_SXA-like"/>
    <property type="match status" value="1"/>
</dbReference>
<evidence type="ECO:0000313" key="6">
    <source>
        <dbReference type="EMBL" id="MEM5947612.1"/>
    </source>
</evidence>
<keyword evidence="2 4" id="KW-0378">Hydrolase</keyword>
<reference evidence="6 7" key="1">
    <citation type="submission" date="2024-03" db="EMBL/GenBank/DDBJ databases">
        <title>Ignisphaera cupida sp. nov., a hyperthermophilic hydrolytic archaeon from a hot spring of Kamchatka, and proposal of Ignisphaeraceae fam. nov.</title>
        <authorList>
            <person name="Podosokorskaya O.A."/>
            <person name="Elcheninov A.G."/>
            <person name="Maltseva A.I."/>
            <person name="Zayulina K.S."/>
            <person name="Novikov A."/>
            <person name="Merkel A.Y."/>
        </authorList>
    </citation>
    <scope>NUCLEOTIDE SEQUENCE [LARGE SCALE GENOMIC DNA]</scope>
    <source>
        <strain evidence="6 7">38H-sp</strain>
    </source>
</reference>
<dbReference type="Gene3D" id="2.60.120.200">
    <property type="match status" value="1"/>
</dbReference>
<evidence type="ECO:0000256" key="2">
    <source>
        <dbReference type="ARBA" id="ARBA00022801"/>
    </source>
</evidence>
<dbReference type="InterPro" id="IPR013320">
    <property type="entry name" value="ConA-like_dom_sf"/>
</dbReference>
<keyword evidence="3 4" id="KW-0326">Glycosidase</keyword>
<dbReference type="SUPFAM" id="SSF75005">
    <property type="entry name" value="Arabinanase/levansucrase/invertase"/>
    <property type="match status" value="1"/>
</dbReference>
<dbReference type="PANTHER" id="PTHR42812">
    <property type="entry name" value="BETA-XYLOSIDASE"/>
    <property type="match status" value="1"/>
</dbReference>
<feature type="domain" description="Beta-xylosidase C-terminal Concanavalin A-like" evidence="5">
    <location>
        <begin position="347"/>
        <end position="543"/>
    </location>
</feature>
<evidence type="ECO:0000313" key="7">
    <source>
        <dbReference type="Proteomes" id="UP001466331"/>
    </source>
</evidence>
<dbReference type="Proteomes" id="UP001466331">
    <property type="component" value="Unassembled WGS sequence"/>
</dbReference>
<dbReference type="InterPro" id="IPR051795">
    <property type="entry name" value="Glycosyl_Hydrlase_43"/>
</dbReference>
<dbReference type="InterPro" id="IPR041542">
    <property type="entry name" value="GH43_C2"/>
</dbReference>
<accession>A0ABU9UBQ9</accession>
<protein>
    <submittedName>
        <fullName evidence="6">Glycoside hydrolase family 43 protein</fullName>
    </submittedName>
</protein>
<keyword evidence="7" id="KW-1185">Reference proteome</keyword>
<dbReference type="InterPro" id="IPR006710">
    <property type="entry name" value="Glyco_hydro_43"/>
</dbReference>
<dbReference type="RefSeq" id="WP_420069055.1">
    <property type="nucleotide sequence ID" value="NZ_JBCHKQ010000001.1"/>
</dbReference>
<organism evidence="6 7">
    <name type="scientific">Rarispira pelagica</name>
    <dbReference type="NCBI Taxonomy" id="3141764"/>
    <lineage>
        <taxon>Bacteria</taxon>
        <taxon>Pseudomonadati</taxon>
        <taxon>Spirochaetota</taxon>
        <taxon>Spirochaetia</taxon>
        <taxon>Winmispirales</taxon>
        <taxon>Winmispiraceae</taxon>
        <taxon>Rarispira</taxon>
    </lineage>
</organism>
<gene>
    <name evidence="6" type="ORF">WKV44_03545</name>
</gene>
<evidence type="ECO:0000256" key="3">
    <source>
        <dbReference type="ARBA" id="ARBA00023295"/>
    </source>
</evidence>